<accession>A0ABQ9H4V8</accession>
<name>A0ABQ9H4V8_9NEOP</name>
<dbReference type="Proteomes" id="UP001159363">
    <property type="component" value="Chromosome 6"/>
</dbReference>
<comment type="caution">
    <text evidence="2">The sequence shown here is derived from an EMBL/GenBank/DDBJ whole genome shotgun (WGS) entry which is preliminary data.</text>
</comment>
<gene>
    <name evidence="2" type="ORF">PR048_019938</name>
</gene>
<feature type="region of interest" description="Disordered" evidence="1">
    <location>
        <begin position="49"/>
        <end position="72"/>
    </location>
</feature>
<organism evidence="2 3">
    <name type="scientific">Dryococelus australis</name>
    <dbReference type="NCBI Taxonomy" id="614101"/>
    <lineage>
        <taxon>Eukaryota</taxon>
        <taxon>Metazoa</taxon>
        <taxon>Ecdysozoa</taxon>
        <taxon>Arthropoda</taxon>
        <taxon>Hexapoda</taxon>
        <taxon>Insecta</taxon>
        <taxon>Pterygota</taxon>
        <taxon>Neoptera</taxon>
        <taxon>Polyneoptera</taxon>
        <taxon>Phasmatodea</taxon>
        <taxon>Verophasmatodea</taxon>
        <taxon>Anareolatae</taxon>
        <taxon>Phasmatidae</taxon>
        <taxon>Eurycanthinae</taxon>
        <taxon>Dryococelus</taxon>
    </lineage>
</organism>
<evidence type="ECO:0000256" key="1">
    <source>
        <dbReference type="SAM" id="MobiDB-lite"/>
    </source>
</evidence>
<evidence type="ECO:0000313" key="3">
    <source>
        <dbReference type="Proteomes" id="UP001159363"/>
    </source>
</evidence>
<protein>
    <submittedName>
        <fullName evidence="2">Uncharacterized protein</fullName>
    </submittedName>
</protein>
<keyword evidence="3" id="KW-1185">Reference proteome</keyword>
<sequence>MPDRTFQIRRIKHKYESVLNRLFSTQRMIYAHYALKNCSQEEEIQLHQEYDDHQKEKRNLSRKVKENDIAASREQSSDNNVFCFDIQAVIPLSRGNVSIFYYKRKLKAFNFTIYDETNEWKNQHHTLLDNISHQCIFKLSKILFNVLHKNTSFSGTLKMRVMPCTLTLRGRRNQALKKCSYFFPSQIATVAQVALTTGKPYTVQQVDTTAILDWKSFYSSNCKKINVKVCEVRKNTSSIIFYKTSYEEEEMKEILLPQSRPRGRQ</sequence>
<dbReference type="EMBL" id="JARBHB010000007">
    <property type="protein sequence ID" value="KAJ8879330.1"/>
    <property type="molecule type" value="Genomic_DNA"/>
</dbReference>
<evidence type="ECO:0000313" key="2">
    <source>
        <dbReference type="EMBL" id="KAJ8879330.1"/>
    </source>
</evidence>
<feature type="compositionally biased region" description="Basic and acidic residues" evidence="1">
    <location>
        <begin position="49"/>
        <end position="68"/>
    </location>
</feature>
<reference evidence="2 3" key="1">
    <citation type="submission" date="2023-02" db="EMBL/GenBank/DDBJ databases">
        <title>LHISI_Scaffold_Assembly.</title>
        <authorList>
            <person name="Stuart O.P."/>
            <person name="Cleave R."/>
            <person name="Magrath M.J.L."/>
            <person name="Mikheyev A.S."/>
        </authorList>
    </citation>
    <scope>NUCLEOTIDE SEQUENCE [LARGE SCALE GENOMIC DNA]</scope>
    <source>
        <strain evidence="2">Daus_M_001</strain>
        <tissue evidence="2">Leg muscle</tissue>
    </source>
</reference>
<proteinExistence type="predicted"/>